<dbReference type="Pfam" id="PF17932">
    <property type="entry name" value="TetR_C_24"/>
    <property type="match status" value="1"/>
</dbReference>
<dbReference type="InterPro" id="IPR001647">
    <property type="entry name" value="HTH_TetR"/>
</dbReference>
<dbReference type="InterPro" id="IPR009057">
    <property type="entry name" value="Homeodomain-like_sf"/>
</dbReference>
<accession>A0A6G7VP39</accession>
<evidence type="ECO:0000259" key="6">
    <source>
        <dbReference type="PROSITE" id="PS50977"/>
    </source>
</evidence>
<feature type="DNA-binding region" description="H-T-H motif" evidence="4">
    <location>
        <begin position="50"/>
        <end position="69"/>
    </location>
</feature>
<proteinExistence type="predicted"/>
<keyword evidence="1" id="KW-0805">Transcription regulation</keyword>
<keyword evidence="2 4" id="KW-0238">DNA-binding</keyword>
<dbReference type="Proteomes" id="UP000500791">
    <property type="component" value="Chromosome"/>
</dbReference>
<keyword evidence="3" id="KW-0804">Transcription</keyword>
<dbReference type="Pfam" id="PF00440">
    <property type="entry name" value="TetR_N"/>
    <property type="match status" value="1"/>
</dbReference>
<gene>
    <name evidence="7" type="ORF">G8E03_12815</name>
</gene>
<reference evidence="7 8" key="1">
    <citation type="submission" date="2020-03" db="EMBL/GenBank/DDBJ databases">
        <title>Complete genome sequence of Monaibacterium sp. ALG8 with diverse plasmids.</title>
        <authorList>
            <person name="Sun C."/>
        </authorList>
    </citation>
    <scope>NUCLEOTIDE SEQUENCE [LARGE SCALE GENOMIC DNA]</scope>
    <source>
        <strain evidence="7 8">ALG8</strain>
    </source>
</reference>
<keyword evidence="8" id="KW-1185">Reference proteome</keyword>
<dbReference type="KEGG" id="mon:G8E03_12815"/>
<name>A0A6G7VP39_9RHOB</name>
<sequence>MSDTLLSAQRSKNVEPNVDQSETSDVTPRRQAILDAAARLFSDQGFSGTTIRQIAEHADMESGSLYYHFRSKNAILQEILVFAISTTASEVRETVAALPEGTNPRMKIEAALRAHLQALHDHIEYTSTNGRYSGQIPATVHITVQPLRQKYSDFWLELLREAQEDGAIHENLNLSLLRPLILGALNHTMDWYDAKRGNIDELFGIIKIMTSGIWK</sequence>
<evidence type="ECO:0000256" key="5">
    <source>
        <dbReference type="SAM" id="MobiDB-lite"/>
    </source>
</evidence>
<evidence type="ECO:0000256" key="4">
    <source>
        <dbReference type="PROSITE-ProRule" id="PRU00335"/>
    </source>
</evidence>
<dbReference type="PRINTS" id="PR00455">
    <property type="entry name" value="HTHTETR"/>
</dbReference>
<dbReference type="GO" id="GO:0003700">
    <property type="term" value="F:DNA-binding transcription factor activity"/>
    <property type="evidence" value="ECO:0007669"/>
    <property type="project" value="TreeGrafter"/>
</dbReference>
<dbReference type="SUPFAM" id="SSF48498">
    <property type="entry name" value="Tetracyclin repressor-like, C-terminal domain"/>
    <property type="match status" value="1"/>
</dbReference>
<organism evidence="7 8">
    <name type="scientific">Pontivivens nitratireducens</name>
    <dbReference type="NCBI Taxonomy" id="2758038"/>
    <lineage>
        <taxon>Bacteria</taxon>
        <taxon>Pseudomonadati</taxon>
        <taxon>Pseudomonadota</taxon>
        <taxon>Alphaproteobacteria</taxon>
        <taxon>Rhodobacterales</taxon>
        <taxon>Paracoccaceae</taxon>
        <taxon>Pontivivens</taxon>
    </lineage>
</organism>
<dbReference type="RefSeq" id="WP_166192568.1">
    <property type="nucleotide sequence ID" value="NZ_CP049811.1"/>
</dbReference>
<evidence type="ECO:0000256" key="2">
    <source>
        <dbReference type="ARBA" id="ARBA00023125"/>
    </source>
</evidence>
<dbReference type="PANTHER" id="PTHR30055:SF234">
    <property type="entry name" value="HTH-TYPE TRANSCRIPTIONAL REGULATOR BETI"/>
    <property type="match status" value="1"/>
</dbReference>
<dbReference type="InterPro" id="IPR036271">
    <property type="entry name" value="Tet_transcr_reg_TetR-rel_C_sf"/>
</dbReference>
<dbReference type="Gene3D" id="1.10.357.10">
    <property type="entry name" value="Tetracycline Repressor, domain 2"/>
    <property type="match status" value="1"/>
</dbReference>
<dbReference type="PANTHER" id="PTHR30055">
    <property type="entry name" value="HTH-TYPE TRANSCRIPTIONAL REGULATOR RUTR"/>
    <property type="match status" value="1"/>
</dbReference>
<evidence type="ECO:0000313" key="7">
    <source>
        <dbReference type="EMBL" id="QIK41557.1"/>
    </source>
</evidence>
<protein>
    <submittedName>
        <fullName evidence="7">TetR/AcrR family transcriptional regulator</fullName>
    </submittedName>
</protein>
<dbReference type="EMBL" id="CP049811">
    <property type="protein sequence ID" value="QIK41557.1"/>
    <property type="molecule type" value="Genomic_DNA"/>
</dbReference>
<dbReference type="GO" id="GO:0000976">
    <property type="term" value="F:transcription cis-regulatory region binding"/>
    <property type="evidence" value="ECO:0007669"/>
    <property type="project" value="TreeGrafter"/>
</dbReference>
<dbReference type="InterPro" id="IPR050109">
    <property type="entry name" value="HTH-type_TetR-like_transc_reg"/>
</dbReference>
<dbReference type="AlphaFoldDB" id="A0A6G7VP39"/>
<feature type="region of interest" description="Disordered" evidence="5">
    <location>
        <begin position="1"/>
        <end position="28"/>
    </location>
</feature>
<dbReference type="PROSITE" id="PS50977">
    <property type="entry name" value="HTH_TETR_2"/>
    <property type="match status" value="1"/>
</dbReference>
<feature type="domain" description="HTH tetR-type" evidence="6">
    <location>
        <begin position="27"/>
        <end position="87"/>
    </location>
</feature>
<evidence type="ECO:0000313" key="8">
    <source>
        <dbReference type="Proteomes" id="UP000500791"/>
    </source>
</evidence>
<dbReference type="InterPro" id="IPR041490">
    <property type="entry name" value="KstR2_TetR_C"/>
</dbReference>
<feature type="compositionally biased region" description="Polar residues" evidence="5">
    <location>
        <begin position="1"/>
        <end position="11"/>
    </location>
</feature>
<dbReference type="SUPFAM" id="SSF46689">
    <property type="entry name" value="Homeodomain-like"/>
    <property type="match status" value="1"/>
</dbReference>
<evidence type="ECO:0000256" key="3">
    <source>
        <dbReference type="ARBA" id="ARBA00023163"/>
    </source>
</evidence>
<evidence type="ECO:0000256" key="1">
    <source>
        <dbReference type="ARBA" id="ARBA00023015"/>
    </source>
</evidence>